<evidence type="ECO:0000313" key="6">
    <source>
        <dbReference type="EMBL" id="MFC3847162.1"/>
    </source>
</evidence>
<dbReference type="PRINTS" id="PR00679">
    <property type="entry name" value="PROHIBITIN"/>
</dbReference>
<feature type="compositionally biased region" description="Pro residues" evidence="3">
    <location>
        <begin position="28"/>
        <end position="37"/>
    </location>
</feature>
<proteinExistence type="predicted"/>
<comment type="subcellular location">
    <subcellularLocation>
        <location evidence="1">Membrane</location>
        <topology evidence="1">Single-pass membrane protein</topology>
    </subcellularLocation>
</comment>
<dbReference type="PANTHER" id="PTHR23222">
    <property type="entry name" value="PROHIBITIN"/>
    <property type="match status" value="1"/>
</dbReference>
<name>A0ABV7ZIR1_9HELI</name>
<dbReference type="RefSeq" id="WP_104751699.1">
    <property type="nucleotide sequence ID" value="NZ_FZMF01000004.1"/>
</dbReference>
<dbReference type="InterPro" id="IPR000163">
    <property type="entry name" value="Prohibitin"/>
</dbReference>
<keyword evidence="7" id="KW-1185">Reference proteome</keyword>
<keyword evidence="4" id="KW-0472">Membrane</keyword>
<reference evidence="7" key="1">
    <citation type="journal article" date="2019" name="Int. J. Syst. Evol. Microbiol.">
        <title>The Global Catalogue of Microorganisms (GCM) 10K type strain sequencing project: providing services to taxonomists for standard genome sequencing and annotation.</title>
        <authorList>
            <consortium name="The Broad Institute Genomics Platform"/>
            <consortium name="The Broad Institute Genome Sequencing Center for Infectious Disease"/>
            <person name="Wu L."/>
            <person name="Ma J."/>
        </authorList>
    </citation>
    <scope>NUCLEOTIDE SEQUENCE [LARGE SCALE GENOMIC DNA]</scope>
    <source>
        <strain evidence="7">CCUG 53816</strain>
    </source>
</reference>
<dbReference type="Gene3D" id="3.30.479.30">
    <property type="entry name" value="Band 7 domain"/>
    <property type="match status" value="1"/>
</dbReference>
<dbReference type="SMART" id="SM00244">
    <property type="entry name" value="PHB"/>
    <property type="match status" value="1"/>
</dbReference>
<feature type="coiled-coil region" evidence="2">
    <location>
        <begin position="246"/>
        <end position="273"/>
    </location>
</feature>
<gene>
    <name evidence="6" type="ORF">ACFOPX_01250</name>
</gene>
<evidence type="ECO:0000256" key="3">
    <source>
        <dbReference type="SAM" id="MobiDB-lite"/>
    </source>
</evidence>
<organism evidence="6 7">
    <name type="scientific">Helicobacter baculiformis</name>
    <dbReference type="NCBI Taxonomy" id="427351"/>
    <lineage>
        <taxon>Bacteria</taxon>
        <taxon>Pseudomonadati</taxon>
        <taxon>Campylobacterota</taxon>
        <taxon>Epsilonproteobacteria</taxon>
        <taxon>Campylobacterales</taxon>
        <taxon>Helicobacteraceae</taxon>
        <taxon>Helicobacter</taxon>
    </lineage>
</organism>
<feature type="region of interest" description="Disordered" evidence="3">
    <location>
        <begin position="1"/>
        <end position="37"/>
    </location>
</feature>
<dbReference type="EMBL" id="JBHRZO010000005">
    <property type="protein sequence ID" value="MFC3847162.1"/>
    <property type="molecule type" value="Genomic_DNA"/>
</dbReference>
<dbReference type="Proteomes" id="UP001595783">
    <property type="component" value="Unassembled WGS sequence"/>
</dbReference>
<keyword evidence="4" id="KW-1133">Transmembrane helix</keyword>
<accession>A0ABV7ZIR1</accession>
<feature type="compositionally biased region" description="Basic and acidic residues" evidence="3">
    <location>
        <begin position="1"/>
        <end position="10"/>
    </location>
</feature>
<feature type="domain" description="Band 7" evidence="5">
    <location>
        <begin position="64"/>
        <end position="247"/>
    </location>
</feature>
<comment type="caution">
    <text evidence="6">The sequence shown here is derived from an EMBL/GenBank/DDBJ whole genome shotgun (WGS) entry which is preliminary data.</text>
</comment>
<evidence type="ECO:0000313" key="7">
    <source>
        <dbReference type="Proteomes" id="UP001595783"/>
    </source>
</evidence>
<protein>
    <submittedName>
        <fullName evidence="6">SPFH domain-containing protein</fullName>
    </submittedName>
</protein>
<dbReference type="SUPFAM" id="SSF117892">
    <property type="entry name" value="Band 7/SPFH domain"/>
    <property type="match status" value="1"/>
</dbReference>
<dbReference type="CDD" id="cd03401">
    <property type="entry name" value="SPFH_prohibitin"/>
    <property type="match status" value="1"/>
</dbReference>
<evidence type="ECO:0000256" key="2">
    <source>
        <dbReference type="SAM" id="Coils"/>
    </source>
</evidence>
<feature type="transmembrane region" description="Helical" evidence="4">
    <location>
        <begin position="47"/>
        <end position="67"/>
    </location>
</feature>
<dbReference type="PANTHER" id="PTHR23222:SF0">
    <property type="entry name" value="PROHIBITIN 1"/>
    <property type="match status" value="1"/>
</dbReference>
<dbReference type="InterPro" id="IPR036013">
    <property type="entry name" value="Band_7/SPFH_dom_sf"/>
</dbReference>
<sequence>MPIDLNEHLKNKQSNPRPEAPKNSDQPNKPPPFKPTLPPNFLQSKKFTGFVIILIVLVLLILAKPFMVIQSGEIGIKVTAGKYDPLPLQPGIHFFIPIVQDILVIDTRVRTINFSRTEDMGIVGKNQGIFRNDAINVMDSRGLTVSIELTVQYRLNAQTTPQTIATYGLSWEQKIINPVVRDVVRSVVGRYPAEDLPIKRNEIAALINTDINKEVSKLPNAPVHLSSIQLREIVLPPKIKEQIEKVQIARQESERVKYEVERAKQEAQKLAALAKGEADANRIKAQGVADAIVIEAKAKSAANLSIAQSLTDKLLNLRQIEVQGQFNEALKANQNAQILLTPGGAVPNIWLDTKSKPKALAVQEQHK</sequence>
<evidence type="ECO:0000259" key="5">
    <source>
        <dbReference type="SMART" id="SM00244"/>
    </source>
</evidence>
<evidence type="ECO:0000256" key="1">
    <source>
        <dbReference type="ARBA" id="ARBA00004167"/>
    </source>
</evidence>
<evidence type="ECO:0000256" key="4">
    <source>
        <dbReference type="SAM" id="Phobius"/>
    </source>
</evidence>
<keyword evidence="2" id="KW-0175">Coiled coil</keyword>
<dbReference type="Pfam" id="PF01145">
    <property type="entry name" value="Band_7"/>
    <property type="match status" value="1"/>
</dbReference>
<keyword evidence="4" id="KW-0812">Transmembrane</keyword>
<dbReference type="InterPro" id="IPR001107">
    <property type="entry name" value="Band_7"/>
</dbReference>